<evidence type="ECO:0000256" key="3">
    <source>
        <dbReference type="ARBA" id="ARBA00023002"/>
    </source>
</evidence>
<dbReference type="PANTHER" id="PTHR43498:SF1">
    <property type="entry name" value="COB--COM HETERODISULFIDE REDUCTASE IRON-SULFUR SUBUNIT A"/>
    <property type="match status" value="1"/>
</dbReference>
<evidence type="ECO:0000256" key="1">
    <source>
        <dbReference type="ARBA" id="ARBA00022485"/>
    </source>
</evidence>
<evidence type="ECO:0000313" key="6">
    <source>
        <dbReference type="EMBL" id="MFB9644210.1"/>
    </source>
</evidence>
<comment type="caution">
    <text evidence="6">The sequence shown here is derived from an EMBL/GenBank/DDBJ whole genome shotgun (WGS) entry which is preliminary data.</text>
</comment>
<dbReference type="GO" id="GO:0016491">
    <property type="term" value="F:oxidoreductase activity"/>
    <property type="evidence" value="ECO:0007669"/>
    <property type="project" value="UniProtKB-KW"/>
</dbReference>
<evidence type="ECO:0000256" key="5">
    <source>
        <dbReference type="ARBA" id="ARBA00023014"/>
    </source>
</evidence>
<keyword evidence="7" id="KW-1185">Reference proteome</keyword>
<name>A0ABV5SV29_9MICO</name>
<dbReference type="RefSeq" id="WP_344710452.1">
    <property type="nucleotide sequence ID" value="NZ_BAAAWH010000001.1"/>
</dbReference>
<keyword evidence="3 6" id="KW-0560">Oxidoreductase</keyword>
<keyword evidence="5" id="KW-0411">Iron-sulfur</keyword>
<gene>
    <name evidence="6" type="ORF">ACFFPJ_00205</name>
</gene>
<dbReference type="InterPro" id="IPR039650">
    <property type="entry name" value="HdrA-like"/>
</dbReference>
<dbReference type="Gene3D" id="3.50.50.60">
    <property type="entry name" value="FAD/NAD(P)-binding domain"/>
    <property type="match status" value="1"/>
</dbReference>
<protein>
    <submittedName>
        <fullName evidence="6">FAD-dependent oxidoreductase</fullName>
        <ecNumber evidence="6">1.-.-.-</ecNumber>
    </submittedName>
</protein>
<dbReference type="Proteomes" id="UP001589611">
    <property type="component" value="Unassembled WGS sequence"/>
</dbReference>
<keyword evidence="1" id="KW-0004">4Fe-4S</keyword>
<evidence type="ECO:0000313" key="7">
    <source>
        <dbReference type="Proteomes" id="UP001589611"/>
    </source>
</evidence>
<organism evidence="6 7">
    <name type="scientific">Microbacterium terregens</name>
    <dbReference type="NCBI Taxonomy" id="69363"/>
    <lineage>
        <taxon>Bacteria</taxon>
        <taxon>Bacillati</taxon>
        <taxon>Actinomycetota</taxon>
        <taxon>Actinomycetes</taxon>
        <taxon>Micrococcales</taxon>
        <taxon>Microbacteriaceae</taxon>
        <taxon>Microbacterium</taxon>
    </lineage>
</organism>
<sequence>MSTPTIHLPAADVPVIGEYDVVVVGGGPAGIMAATAAARAGRSTLLIERYGFLGGAGTMGGLATFCGLHARIYGEDRRVIRGYTDELLERMEAMDGLNEPHLSVDNRIQALSYDISVLKIAADELVLASGAGLLFHTAVVDVVMADAGIIDAVVVESKSGRAAIRGRFFIDGSGDGDLAAWSGAPYERSEHLMYPSLMFRINGVHPEEAGEAWKTIRRIMEEAEEAGTHSFPRKKPIVRPQRNPLEWRSNLTQLSNEDGSAVDGTNVQQMTRGEIQGRQQVKDTFAFIKAVTPGFQDSYIVDIAPSIGIRETRRIVGPYQLTEDDVLGCADFDDSIGVNGWPVEAHVVGDVEFRFAPVDSRGYNQLPYRMLVPQVVENLLVAGRCASMTQGGQSSGRVTGPCFVMGQAAGTAADLALSGGTSAAGIDIRELQARLTAAGAYLGTSLPTGIATPVR</sequence>
<dbReference type="PRINTS" id="PR00368">
    <property type="entry name" value="FADPNR"/>
</dbReference>
<dbReference type="EC" id="1.-.-.-" evidence="6"/>
<dbReference type="EMBL" id="JBHMBE010000001">
    <property type="protein sequence ID" value="MFB9644210.1"/>
    <property type="molecule type" value="Genomic_DNA"/>
</dbReference>
<dbReference type="PRINTS" id="PR00469">
    <property type="entry name" value="PNDRDTASEII"/>
</dbReference>
<reference evidence="6 7" key="1">
    <citation type="submission" date="2024-09" db="EMBL/GenBank/DDBJ databases">
        <authorList>
            <person name="Sun Q."/>
            <person name="Mori K."/>
        </authorList>
    </citation>
    <scope>NUCLEOTIDE SEQUENCE [LARGE SCALE GENOMIC DNA]</scope>
    <source>
        <strain evidence="6 7">JCM 1342</strain>
    </source>
</reference>
<dbReference type="InterPro" id="IPR036188">
    <property type="entry name" value="FAD/NAD-bd_sf"/>
</dbReference>
<dbReference type="Pfam" id="PF12831">
    <property type="entry name" value="FAD_oxidored"/>
    <property type="match status" value="1"/>
</dbReference>
<evidence type="ECO:0000256" key="2">
    <source>
        <dbReference type="ARBA" id="ARBA00022723"/>
    </source>
</evidence>
<keyword evidence="2" id="KW-0479">Metal-binding</keyword>
<accession>A0ABV5SV29</accession>
<proteinExistence type="predicted"/>
<dbReference type="SUPFAM" id="SSF51905">
    <property type="entry name" value="FAD/NAD(P)-binding domain"/>
    <property type="match status" value="1"/>
</dbReference>
<keyword evidence="4" id="KW-0408">Iron</keyword>
<evidence type="ECO:0000256" key="4">
    <source>
        <dbReference type="ARBA" id="ARBA00023004"/>
    </source>
</evidence>
<dbReference type="PANTHER" id="PTHR43498">
    <property type="entry name" value="FERREDOXIN:COB-COM HETERODISULFIDE REDUCTASE SUBUNIT A"/>
    <property type="match status" value="1"/>
</dbReference>